<evidence type="ECO:0000259" key="1">
    <source>
        <dbReference type="Pfam" id="PF00534"/>
    </source>
</evidence>
<comment type="caution">
    <text evidence="3">The sequence shown here is derived from an EMBL/GenBank/DDBJ whole genome shotgun (WGS) entry which is preliminary data.</text>
</comment>
<feature type="domain" description="Glycosyl transferase family 1" evidence="1">
    <location>
        <begin position="180"/>
        <end position="334"/>
    </location>
</feature>
<dbReference type="Gene3D" id="3.40.50.2000">
    <property type="entry name" value="Glycogen Phosphorylase B"/>
    <property type="match status" value="2"/>
</dbReference>
<reference evidence="3 4" key="1">
    <citation type="submission" date="2020-04" db="EMBL/GenBank/DDBJ databases">
        <title>Draft Whole-Genome sequence of Marichromatium bheemlicum DSM 18632, type strain.</title>
        <authorList>
            <person name="Kyndt J.A."/>
            <person name="Meyer T.E."/>
        </authorList>
    </citation>
    <scope>NUCLEOTIDE SEQUENCE [LARGE SCALE GENOMIC DNA]</scope>
    <source>
        <strain evidence="3 4">DSM 18632</strain>
    </source>
</reference>
<dbReference type="Pfam" id="PF00534">
    <property type="entry name" value="Glycos_transf_1"/>
    <property type="match status" value="1"/>
</dbReference>
<dbReference type="SUPFAM" id="SSF53756">
    <property type="entry name" value="UDP-Glycosyltransferase/glycogen phosphorylase"/>
    <property type="match status" value="1"/>
</dbReference>
<dbReference type="InterPro" id="IPR028098">
    <property type="entry name" value="Glyco_trans_4-like_N"/>
</dbReference>
<proteinExistence type="predicted"/>
<evidence type="ECO:0000313" key="4">
    <source>
        <dbReference type="Proteomes" id="UP000740754"/>
    </source>
</evidence>
<protein>
    <submittedName>
        <fullName evidence="3">Glycosyltransferase family 4 protein</fullName>
    </submittedName>
</protein>
<evidence type="ECO:0000313" key="3">
    <source>
        <dbReference type="EMBL" id="NKN34558.1"/>
    </source>
</evidence>
<feature type="domain" description="Glycosyltransferase subfamily 4-like N-terminal" evidence="2">
    <location>
        <begin position="56"/>
        <end position="167"/>
    </location>
</feature>
<dbReference type="PANTHER" id="PTHR12526">
    <property type="entry name" value="GLYCOSYLTRANSFERASE"/>
    <property type="match status" value="1"/>
</dbReference>
<dbReference type="EMBL" id="JAAXKX010000031">
    <property type="protein sequence ID" value="NKN34558.1"/>
    <property type="molecule type" value="Genomic_DNA"/>
</dbReference>
<accession>A0ABX1IAJ7</accession>
<dbReference type="InterPro" id="IPR001296">
    <property type="entry name" value="Glyco_trans_1"/>
</dbReference>
<dbReference type="RefSeq" id="WP_168670931.1">
    <property type="nucleotide sequence ID" value="NZ_JAAXKX010000031.1"/>
</dbReference>
<dbReference type="Pfam" id="PF13579">
    <property type="entry name" value="Glyco_trans_4_4"/>
    <property type="match status" value="1"/>
</dbReference>
<organism evidence="3 4">
    <name type="scientific">Marichromatium bheemlicum</name>
    <dbReference type="NCBI Taxonomy" id="365339"/>
    <lineage>
        <taxon>Bacteria</taxon>
        <taxon>Pseudomonadati</taxon>
        <taxon>Pseudomonadota</taxon>
        <taxon>Gammaproteobacteria</taxon>
        <taxon>Chromatiales</taxon>
        <taxon>Chromatiaceae</taxon>
        <taxon>Marichromatium</taxon>
    </lineage>
</organism>
<dbReference type="CDD" id="cd03801">
    <property type="entry name" value="GT4_PimA-like"/>
    <property type="match status" value="1"/>
</dbReference>
<evidence type="ECO:0000259" key="2">
    <source>
        <dbReference type="Pfam" id="PF13579"/>
    </source>
</evidence>
<name>A0ABX1IAJ7_9GAMM</name>
<gene>
    <name evidence="3" type="ORF">HF203_15160</name>
</gene>
<dbReference type="PANTHER" id="PTHR12526:SF631">
    <property type="entry name" value="BLL6306 PROTEIN"/>
    <property type="match status" value="1"/>
</dbReference>
<keyword evidence="4" id="KW-1185">Reference proteome</keyword>
<dbReference type="Proteomes" id="UP000740754">
    <property type="component" value="Unassembled WGS sequence"/>
</dbReference>
<sequence length="359" mass="39048">MTKPLHILIATPLGKNGKGGIDRIMDELRAALAQDPPLNLSVTFGTTRGPGSILLSPFYLLRFIARMLSLRLTGRLDLVHINLASYGSTWRKLIVAKIASLTGLPYVINLHGGLYRDFWRKQNRLIQREIHSLFANAKRIIVLGEVWKNFVIQSVPETQDRVIILPNATRRSPRVQCNSTQAPMILFLGRVSAGKGVPQLIEALGQLKSLPNWTAVIAGDGDLKTARARISELGLTDRVELPGWIDSAGVTALMDKAAILTLPSFDENLPMSVIEGMAAGLAVVATPVGAIEDILTDGENGLLVPPGDVLALSTALHQLINNPALRQQLGAAAADFHRQHLDIDVYAQKLLKIWNQSAS</sequence>